<proteinExistence type="predicted"/>
<organism evidence="4 6">
    <name type="scientific">Bursaphelenchus xylophilus</name>
    <name type="common">Pinewood nematode worm</name>
    <name type="synonym">Aphelenchoides xylophilus</name>
    <dbReference type="NCBI Taxonomy" id="6326"/>
    <lineage>
        <taxon>Eukaryota</taxon>
        <taxon>Metazoa</taxon>
        <taxon>Ecdysozoa</taxon>
        <taxon>Nematoda</taxon>
        <taxon>Chromadorea</taxon>
        <taxon>Rhabditida</taxon>
        <taxon>Tylenchina</taxon>
        <taxon>Tylenchomorpha</taxon>
        <taxon>Aphelenchoidea</taxon>
        <taxon>Aphelenchoididae</taxon>
        <taxon>Bursaphelenchus</taxon>
    </lineage>
</organism>
<dbReference type="WBParaSite" id="BXY_0046000.1">
    <property type="protein sequence ID" value="BXY_0046000.1"/>
    <property type="gene ID" value="BXY_0046000"/>
</dbReference>
<sequence length="139" mass="15784">MHVLPVPLPRPLKFDDIKANDLLRKTVHISIMKAVCLVFIAFAFATVVSAEYFLYTTCKNLVLLENLGKKAGSCGEKMDESQKERCDGIEEMAKSPPSEANLYFALLSGVLQCKYLRCELTEEYCESNKAMFDRVWPHE</sequence>
<protein>
    <submittedName>
        <fullName evidence="2">(pine wood nematode) hypothetical protein</fullName>
    </submittedName>
</protein>
<dbReference type="EMBL" id="CAJFCV020000001">
    <property type="protein sequence ID" value="CAG9080921.1"/>
    <property type="molecule type" value="Genomic_DNA"/>
</dbReference>
<dbReference type="Proteomes" id="UP000582659">
    <property type="component" value="Unassembled WGS sequence"/>
</dbReference>
<dbReference type="Proteomes" id="UP000659654">
    <property type="component" value="Unassembled WGS sequence"/>
</dbReference>
<evidence type="ECO:0000256" key="1">
    <source>
        <dbReference type="SAM" id="Phobius"/>
    </source>
</evidence>
<name>A0A1I7RID1_BURXY</name>
<reference evidence="3" key="2">
    <citation type="submission" date="2020-08" db="EMBL/GenBank/DDBJ databases">
        <authorList>
            <person name="Kikuchi T."/>
        </authorList>
    </citation>
    <scope>NUCLEOTIDE SEQUENCE</scope>
    <source>
        <strain evidence="2">Ka4C1</strain>
    </source>
</reference>
<keyword evidence="1" id="KW-0812">Transmembrane</keyword>
<evidence type="ECO:0000313" key="5">
    <source>
        <dbReference type="Proteomes" id="UP000659654"/>
    </source>
</evidence>
<accession>A0A1I7RID1</accession>
<keyword evidence="1" id="KW-0472">Membrane</keyword>
<evidence type="ECO:0000313" key="3">
    <source>
        <dbReference type="EMBL" id="CAG9080921.1"/>
    </source>
</evidence>
<gene>
    <name evidence="2" type="ORF">BXYJ_LOCUS531</name>
</gene>
<dbReference type="AlphaFoldDB" id="A0A1I7RID1"/>
<evidence type="ECO:0000313" key="6">
    <source>
        <dbReference type="WBParaSite" id="BXY_0046000.1"/>
    </source>
</evidence>
<keyword evidence="5" id="KW-1185">Reference proteome</keyword>
<reference evidence="6" key="1">
    <citation type="submission" date="2016-11" db="UniProtKB">
        <authorList>
            <consortium name="WormBaseParasite"/>
        </authorList>
    </citation>
    <scope>IDENTIFICATION</scope>
</reference>
<feature type="transmembrane region" description="Helical" evidence="1">
    <location>
        <begin position="34"/>
        <end position="55"/>
    </location>
</feature>
<evidence type="ECO:0000313" key="2">
    <source>
        <dbReference type="EMBL" id="CAD5208295.1"/>
    </source>
</evidence>
<dbReference type="EMBL" id="CAJFDI010000001">
    <property type="protein sequence ID" value="CAD5208295.1"/>
    <property type="molecule type" value="Genomic_DNA"/>
</dbReference>
<keyword evidence="1" id="KW-1133">Transmembrane helix</keyword>
<dbReference type="Proteomes" id="UP000095284">
    <property type="component" value="Unplaced"/>
</dbReference>
<evidence type="ECO:0000313" key="4">
    <source>
        <dbReference type="Proteomes" id="UP000095284"/>
    </source>
</evidence>